<dbReference type="GO" id="GO:0045719">
    <property type="term" value="P:negative regulation of glycogen biosynthetic process"/>
    <property type="evidence" value="ECO:0007669"/>
    <property type="project" value="TreeGrafter"/>
</dbReference>
<dbReference type="InterPro" id="IPR008271">
    <property type="entry name" value="Ser/Thr_kinase_AS"/>
</dbReference>
<dbReference type="Pfam" id="PF00069">
    <property type="entry name" value="Pkinase"/>
    <property type="match status" value="1"/>
</dbReference>
<keyword evidence="2" id="KW-0067">ATP-binding</keyword>
<proteinExistence type="predicted"/>
<evidence type="ECO:0000256" key="2">
    <source>
        <dbReference type="ARBA" id="ARBA00022840"/>
    </source>
</evidence>
<evidence type="ECO:0000259" key="3">
    <source>
        <dbReference type="PROSITE" id="PS50011"/>
    </source>
</evidence>
<evidence type="ECO:0000313" key="4">
    <source>
        <dbReference type="EMBL" id="RKP12186.1"/>
    </source>
</evidence>
<keyword evidence="4" id="KW-0418">Kinase</keyword>
<dbReference type="PROSITE" id="PS50011">
    <property type="entry name" value="PROTEIN_KINASE_DOM"/>
    <property type="match status" value="1"/>
</dbReference>
<dbReference type="PANTHER" id="PTHR24346">
    <property type="entry name" value="MAP/MICROTUBULE AFFINITY-REGULATING KINASE"/>
    <property type="match status" value="1"/>
</dbReference>
<dbReference type="Gene3D" id="1.10.510.10">
    <property type="entry name" value="Transferase(Phosphotransferase) domain 1"/>
    <property type="match status" value="1"/>
</dbReference>
<keyword evidence="1" id="KW-0547">Nucleotide-binding</keyword>
<name>A0A4P9Y083_9FUNG</name>
<dbReference type="GO" id="GO:0035556">
    <property type="term" value="P:intracellular signal transduction"/>
    <property type="evidence" value="ECO:0007669"/>
    <property type="project" value="TreeGrafter"/>
</dbReference>
<reference evidence="5" key="1">
    <citation type="journal article" date="2018" name="Nat. Microbiol.">
        <title>Leveraging single-cell genomics to expand the fungal tree of life.</title>
        <authorList>
            <person name="Ahrendt S.R."/>
            <person name="Quandt C.A."/>
            <person name="Ciobanu D."/>
            <person name="Clum A."/>
            <person name="Salamov A."/>
            <person name="Andreopoulos B."/>
            <person name="Cheng J.F."/>
            <person name="Woyke T."/>
            <person name="Pelin A."/>
            <person name="Henrissat B."/>
            <person name="Reynolds N.K."/>
            <person name="Benny G.L."/>
            <person name="Smith M.E."/>
            <person name="James T.Y."/>
            <person name="Grigoriev I.V."/>
        </authorList>
    </citation>
    <scope>NUCLEOTIDE SEQUENCE [LARGE SCALE GENOMIC DNA]</scope>
</reference>
<accession>A0A4P9Y083</accession>
<dbReference type="SUPFAM" id="SSF56112">
    <property type="entry name" value="Protein kinase-like (PK-like)"/>
    <property type="match status" value="1"/>
</dbReference>
<dbReference type="InterPro" id="IPR000719">
    <property type="entry name" value="Prot_kinase_dom"/>
</dbReference>
<feature type="non-terminal residue" evidence="4">
    <location>
        <position position="1"/>
    </location>
</feature>
<organism evidence="4 5">
    <name type="scientific">Piptocephalis cylindrospora</name>
    <dbReference type="NCBI Taxonomy" id="1907219"/>
    <lineage>
        <taxon>Eukaryota</taxon>
        <taxon>Fungi</taxon>
        <taxon>Fungi incertae sedis</taxon>
        <taxon>Zoopagomycota</taxon>
        <taxon>Zoopagomycotina</taxon>
        <taxon>Zoopagomycetes</taxon>
        <taxon>Zoopagales</taxon>
        <taxon>Piptocephalidaceae</taxon>
        <taxon>Piptocephalis</taxon>
    </lineage>
</organism>
<feature type="domain" description="Protein kinase" evidence="3">
    <location>
        <begin position="9"/>
        <end position="228"/>
    </location>
</feature>
<dbReference type="Proteomes" id="UP000267251">
    <property type="component" value="Unassembled WGS sequence"/>
</dbReference>
<dbReference type="GO" id="GO:0005524">
    <property type="term" value="F:ATP binding"/>
    <property type="evidence" value="ECO:0007669"/>
    <property type="project" value="UniProtKB-KW"/>
</dbReference>
<dbReference type="GO" id="GO:0004674">
    <property type="term" value="F:protein serine/threonine kinase activity"/>
    <property type="evidence" value="ECO:0007669"/>
    <property type="project" value="TreeGrafter"/>
</dbReference>
<evidence type="ECO:0000256" key="1">
    <source>
        <dbReference type="ARBA" id="ARBA00022741"/>
    </source>
</evidence>
<dbReference type="GO" id="GO:0005634">
    <property type="term" value="C:nucleus"/>
    <property type="evidence" value="ECO:0007669"/>
    <property type="project" value="TreeGrafter"/>
</dbReference>
<evidence type="ECO:0000313" key="5">
    <source>
        <dbReference type="Proteomes" id="UP000267251"/>
    </source>
</evidence>
<dbReference type="SMART" id="SM00220">
    <property type="entry name" value="S_TKc"/>
    <property type="match status" value="1"/>
</dbReference>
<keyword evidence="4" id="KW-0808">Transferase</keyword>
<gene>
    <name evidence="4" type="ORF">BJ684DRAFT_3869</name>
</gene>
<protein>
    <submittedName>
        <fullName evidence="4">Kinase-like domain-containing protein</fullName>
    </submittedName>
</protein>
<dbReference type="OrthoDB" id="10252171at2759"/>
<dbReference type="GO" id="GO:0005829">
    <property type="term" value="C:cytosol"/>
    <property type="evidence" value="ECO:0007669"/>
    <property type="project" value="TreeGrafter"/>
</dbReference>
<feature type="non-terminal residue" evidence="4">
    <location>
        <position position="228"/>
    </location>
</feature>
<dbReference type="PROSITE" id="PS00108">
    <property type="entry name" value="PROTEIN_KINASE_ST"/>
    <property type="match status" value="1"/>
</dbReference>
<dbReference type="EMBL" id="KZ988443">
    <property type="protein sequence ID" value="RKP12186.1"/>
    <property type="molecule type" value="Genomic_DNA"/>
</dbReference>
<dbReference type="PANTHER" id="PTHR24346:SF51">
    <property type="entry name" value="PAS DOMAIN-CONTAINING SERINE_THREONINE-PROTEIN KINASE"/>
    <property type="match status" value="1"/>
</dbReference>
<dbReference type="AlphaFoldDB" id="A0A4P9Y083"/>
<keyword evidence="5" id="KW-1185">Reference proteome</keyword>
<sequence>LTPALDAKYTLCTELAVGGFGKVYMGLRKGTDAQVIIKFVQGNDDVEKDRIHDPVLGWLPREAYFMLRLSNVSGVVHLMDMDYLPEKGHVMVMELAGTEWRWMDPRKKQLRVARDLMGLIKQYGRLEHRHAHYIFRSIIDTVYRLHARGVHHGDLKCLNVLVNDRFEVKICDFGATTEKGQPGPSYFAGTRIFSPPEVLLNARKDSELLESWSLGVILYTMYHGVAPY</sequence>
<dbReference type="InterPro" id="IPR011009">
    <property type="entry name" value="Kinase-like_dom_sf"/>
</dbReference>
<dbReference type="Gene3D" id="3.30.200.20">
    <property type="entry name" value="Phosphorylase Kinase, domain 1"/>
    <property type="match status" value="1"/>
</dbReference>